<accession>A0A255Z0Z7</accession>
<proteinExistence type="predicted"/>
<evidence type="ECO:0000313" key="2">
    <source>
        <dbReference type="EMBL" id="OYQ35173.1"/>
    </source>
</evidence>
<dbReference type="OrthoDB" id="186587at2"/>
<dbReference type="Pfam" id="PF01965">
    <property type="entry name" value="DJ-1_PfpI"/>
    <property type="match status" value="1"/>
</dbReference>
<dbReference type="CDD" id="cd03139">
    <property type="entry name" value="GATase1_PfpI_2"/>
    <property type="match status" value="1"/>
</dbReference>
<dbReference type="AlphaFoldDB" id="A0A255Z0Z7"/>
<dbReference type="GO" id="GO:0006355">
    <property type="term" value="P:regulation of DNA-templated transcription"/>
    <property type="evidence" value="ECO:0007669"/>
    <property type="project" value="TreeGrafter"/>
</dbReference>
<protein>
    <submittedName>
        <fullName evidence="2">Thiamine biosynthesis protein ThiJ</fullName>
    </submittedName>
</protein>
<comment type="caution">
    <text evidence="2">The sequence shown here is derived from an EMBL/GenBank/DDBJ whole genome shotgun (WGS) entry which is preliminary data.</text>
</comment>
<dbReference type="Proteomes" id="UP000216998">
    <property type="component" value="Unassembled WGS sequence"/>
</dbReference>
<sequence length="239" mass="25393">MGKDGPMNIVMLLYPRLTQLDLTGPFEVFTRLPDVKIILAAKSLDPVTDSGGLRLLPTHTLAEAPQADILFVPGGPGQLHLMDDAVTLDFLRAQAVAARYVTSVCTGSLVLAAAGLLTGYRATCHWMSLDQLALFGCTPSSERVVVDGNRVTGGGVTSGIDFALQLAALLFDQDRAERTQLSMEYNPAPPFSSGHPNSADPAMVEAMRARASGLQQKRWEAARTAAARLGLAVSSDKNS</sequence>
<reference evidence="2 3" key="1">
    <citation type="submission" date="2017-07" db="EMBL/GenBank/DDBJ databases">
        <title>Niveispirillum cyanobacteriorum sp. nov., isolated from cyanobacterial aggregates in a eutrophic lake.</title>
        <authorList>
            <person name="Cai H."/>
        </authorList>
    </citation>
    <scope>NUCLEOTIDE SEQUENCE [LARGE SCALE GENOMIC DNA]</scope>
    <source>
        <strain evidence="3">TH1-14</strain>
    </source>
</reference>
<dbReference type="Gene3D" id="3.40.50.880">
    <property type="match status" value="1"/>
</dbReference>
<dbReference type="SUPFAM" id="SSF52317">
    <property type="entry name" value="Class I glutamine amidotransferase-like"/>
    <property type="match status" value="1"/>
</dbReference>
<feature type="domain" description="DJ-1/PfpI" evidence="1">
    <location>
        <begin position="8"/>
        <end position="167"/>
    </location>
</feature>
<dbReference type="InterPro" id="IPR052158">
    <property type="entry name" value="INH-QAR"/>
</dbReference>
<name>A0A255Z0Z7_9PROT</name>
<dbReference type="PANTHER" id="PTHR43130">
    <property type="entry name" value="ARAC-FAMILY TRANSCRIPTIONAL REGULATOR"/>
    <property type="match status" value="1"/>
</dbReference>
<evidence type="ECO:0000259" key="1">
    <source>
        <dbReference type="Pfam" id="PF01965"/>
    </source>
</evidence>
<dbReference type="InterPro" id="IPR002818">
    <property type="entry name" value="DJ-1/PfpI"/>
</dbReference>
<organism evidence="2 3">
    <name type="scientific">Niveispirillum lacus</name>
    <dbReference type="NCBI Taxonomy" id="1981099"/>
    <lineage>
        <taxon>Bacteria</taxon>
        <taxon>Pseudomonadati</taxon>
        <taxon>Pseudomonadota</taxon>
        <taxon>Alphaproteobacteria</taxon>
        <taxon>Rhodospirillales</taxon>
        <taxon>Azospirillaceae</taxon>
        <taxon>Niveispirillum</taxon>
    </lineage>
</organism>
<gene>
    <name evidence="2" type="ORF">CHU95_08020</name>
</gene>
<dbReference type="EMBL" id="NOXU01000026">
    <property type="protein sequence ID" value="OYQ35173.1"/>
    <property type="molecule type" value="Genomic_DNA"/>
</dbReference>
<evidence type="ECO:0000313" key="3">
    <source>
        <dbReference type="Proteomes" id="UP000216998"/>
    </source>
</evidence>
<keyword evidence="3" id="KW-1185">Reference proteome</keyword>
<dbReference type="PANTHER" id="PTHR43130:SF2">
    <property type="entry name" value="DJ-1_PFPI DOMAIN-CONTAINING PROTEIN"/>
    <property type="match status" value="1"/>
</dbReference>
<dbReference type="InterPro" id="IPR029062">
    <property type="entry name" value="Class_I_gatase-like"/>
</dbReference>